<gene>
    <name evidence="6" type="ORF">QV13_16740</name>
</gene>
<name>A0A1C2DNX4_9HYPH</name>
<dbReference type="InterPro" id="IPR009057">
    <property type="entry name" value="Homeodomain-like_sf"/>
</dbReference>
<dbReference type="STRING" id="1566387.QV13_16740"/>
<evidence type="ECO:0000313" key="6">
    <source>
        <dbReference type="EMBL" id="OCX16462.1"/>
    </source>
</evidence>
<keyword evidence="2" id="KW-0238">DNA-binding</keyword>
<reference evidence="6 7" key="1">
    <citation type="submission" date="2016-08" db="EMBL/GenBank/DDBJ databases">
        <title>Whole genome sequence of Mesorhizobium sp. strain UASWS1009 isolated from industrial sewage.</title>
        <authorList>
            <person name="Crovadore J."/>
            <person name="Calmin G."/>
            <person name="Chablais R."/>
            <person name="Cochard B."/>
            <person name="Lefort F."/>
        </authorList>
    </citation>
    <scope>NUCLEOTIDE SEQUENCE [LARGE SCALE GENOMIC DNA]</scope>
    <source>
        <strain evidence="6 7">UASWS1009</strain>
    </source>
</reference>
<dbReference type="GO" id="GO:0003700">
    <property type="term" value="F:DNA-binding transcription factor activity"/>
    <property type="evidence" value="ECO:0007669"/>
    <property type="project" value="InterPro"/>
</dbReference>
<dbReference type="PANTHER" id="PTHR46796:SF6">
    <property type="entry name" value="ARAC SUBFAMILY"/>
    <property type="match status" value="1"/>
</dbReference>
<dbReference type="SUPFAM" id="SSF46689">
    <property type="entry name" value="Homeodomain-like"/>
    <property type="match status" value="1"/>
</dbReference>
<dbReference type="PROSITE" id="PS01124">
    <property type="entry name" value="HTH_ARAC_FAMILY_2"/>
    <property type="match status" value="1"/>
</dbReference>
<dbReference type="Proteomes" id="UP000094412">
    <property type="component" value="Unassembled WGS sequence"/>
</dbReference>
<evidence type="ECO:0000256" key="4">
    <source>
        <dbReference type="SAM" id="MobiDB-lite"/>
    </source>
</evidence>
<comment type="caution">
    <text evidence="6">The sequence shown here is derived from an EMBL/GenBank/DDBJ whole genome shotgun (WGS) entry which is preliminary data.</text>
</comment>
<dbReference type="Gene3D" id="1.10.10.60">
    <property type="entry name" value="Homeodomain-like"/>
    <property type="match status" value="1"/>
</dbReference>
<dbReference type="SMART" id="SM00342">
    <property type="entry name" value="HTH_ARAC"/>
    <property type="match status" value="1"/>
</dbReference>
<proteinExistence type="predicted"/>
<dbReference type="InterPro" id="IPR050204">
    <property type="entry name" value="AraC_XylS_family_regulators"/>
</dbReference>
<evidence type="ECO:0000259" key="5">
    <source>
        <dbReference type="PROSITE" id="PS01124"/>
    </source>
</evidence>
<dbReference type="GO" id="GO:0043565">
    <property type="term" value="F:sequence-specific DNA binding"/>
    <property type="evidence" value="ECO:0007669"/>
    <property type="project" value="InterPro"/>
</dbReference>
<dbReference type="Pfam" id="PF12833">
    <property type="entry name" value="HTH_18"/>
    <property type="match status" value="1"/>
</dbReference>
<accession>A0A1C2DNX4</accession>
<dbReference type="EMBL" id="MDEO01000033">
    <property type="protein sequence ID" value="OCX16462.1"/>
    <property type="molecule type" value="Genomic_DNA"/>
</dbReference>
<dbReference type="AlphaFoldDB" id="A0A1C2DNX4"/>
<evidence type="ECO:0000256" key="1">
    <source>
        <dbReference type="ARBA" id="ARBA00023015"/>
    </source>
</evidence>
<sequence>MQLFNQSRRLIGEGGLGGGLWMSDHSDRPNRPDTSPGAESVPGVERRRWPREPVNGAVADRAAPTEPALKPLRFSTLPLAIADQFPAWRAHLDPIAEVLLPDDARPENGFNAEHTAWNLGKMLLVQQRAAAYRYVRSAAKLKSSSIDHWYIGIPRRGHAWTEVDGHVVESTSGTVTFRSLGHPYRGRVTESEVMLLYMPYDLFAEHAGMLVAANNSILSGNFATLLIDYIASVEARLPTLVADDLPKIVHTIRDMLITCLASLPSSGKEPVAQSMLGVMERVHRHVHDNLHSHDLNPDTISRAAGISRTRLYQLFEASGGVLNYIRKKRLQDAYATLSDPTNSSRILDIAEDAGFDVAANFTRAFSHEFGLSPREVRKAAATNTPPLATKSDGAATPTFERWLRELGQ</sequence>
<feature type="domain" description="HTH araC/xylS-type" evidence="5">
    <location>
        <begin position="280"/>
        <end position="379"/>
    </location>
</feature>
<dbReference type="PANTHER" id="PTHR46796">
    <property type="entry name" value="HTH-TYPE TRANSCRIPTIONAL ACTIVATOR RHAS-RELATED"/>
    <property type="match status" value="1"/>
</dbReference>
<keyword evidence="7" id="KW-1185">Reference proteome</keyword>
<evidence type="ECO:0000256" key="2">
    <source>
        <dbReference type="ARBA" id="ARBA00023125"/>
    </source>
</evidence>
<feature type="region of interest" description="Disordered" evidence="4">
    <location>
        <begin position="15"/>
        <end position="62"/>
    </location>
</feature>
<keyword evidence="1" id="KW-0805">Transcription regulation</keyword>
<organism evidence="6 7">
    <name type="scientific">Mesorhizobium hungaricum</name>
    <dbReference type="NCBI Taxonomy" id="1566387"/>
    <lineage>
        <taxon>Bacteria</taxon>
        <taxon>Pseudomonadati</taxon>
        <taxon>Pseudomonadota</taxon>
        <taxon>Alphaproteobacteria</taxon>
        <taxon>Hyphomicrobiales</taxon>
        <taxon>Phyllobacteriaceae</taxon>
        <taxon>Mesorhizobium</taxon>
    </lineage>
</organism>
<protein>
    <recommendedName>
        <fullName evidence="5">HTH araC/xylS-type domain-containing protein</fullName>
    </recommendedName>
</protein>
<dbReference type="InterPro" id="IPR018060">
    <property type="entry name" value="HTH_AraC"/>
</dbReference>
<keyword evidence="3" id="KW-0804">Transcription</keyword>
<evidence type="ECO:0000256" key="3">
    <source>
        <dbReference type="ARBA" id="ARBA00023163"/>
    </source>
</evidence>
<evidence type="ECO:0000313" key="7">
    <source>
        <dbReference type="Proteomes" id="UP000094412"/>
    </source>
</evidence>